<dbReference type="PATRIC" id="fig|520762.4.peg.908"/>
<evidence type="ECO:0000313" key="2">
    <source>
        <dbReference type="Proteomes" id="UP000070456"/>
    </source>
</evidence>
<accession>A0A140L8E5</accession>
<name>A0A140L8E5_9FIRM</name>
<dbReference type="STRING" id="520762.AN619_08120"/>
<protein>
    <recommendedName>
        <fullName evidence="3">DUF3866 domain-containing protein</fullName>
    </recommendedName>
</protein>
<evidence type="ECO:0000313" key="1">
    <source>
        <dbReference type="EMBL" id="KXG76820.1"/>
    </source>
</evidence>
<dbReference type="RefSeq" id="WP_068555187.1">
    <property type="nucleotide sequence ID" value="NZ_LOEE01000021.1"/>
</dbReference>
<dbReference type="AlphaFoldDB" id="A0A140L8E5"/>
<comment type="caution">
    <text evidence="1">The sequence shown here is derived from an EMBL/GenBank/DDBJ whole genome shotgun (WGS) entry which is preliminary data.</text>
</comment>
<dbReference type="Pfam" id="PF12982">
    <property type="entry name" value="DUF3866"/>
    <property type="match status" value="1"/>
</dbReference>
<dbReference type="EMBL" id="LOEE01000021">
    <property type="protein sequence ID" value="KXG76820.1"/>
    <property type="molecule type" value="Genomic_DNA"/>
</dbReference>
<organism evidence="1 2">
    <name type="scientific">Thermotalea metallivorans</name>
    <dbReference type="NCBI Taxonomy" id="520762"/>
    <lineage>
        <taxon>Bacteria</taxon>
        <taxon>Bacillati</taxon>
        <taxon>Bacillota</taxon>
        <taxon>Clostridia</taxon>
        <taxon>Peptostreptococcales</taxon>
        <taxon>Thermotaleaceae</taxon>
        <taxon>Thermotalea</taxon>
    </lineage>
</organism>
<reference evidence="1 2" key="1">
    <citation type="submission" date="2015-12" db="EMBL/GenBank/DDBJ databases">
        <title>Draft genome sequence of the thermoanaerobe Thermotalea metallivorans, an isolate from the runoff channel of the Great Artesian Basin, Australia.</title>
        <authorList>
            <person name="Patel B.K."/>
        </authorList>
    </citation>
    <scope>NUCLEOTIDE SEQUENCE [LARGE SCALE GENOMIC DNA]</scope>
    <source>
        <strain evidence="1 2">B2-1</strain>
    </source>
</reference>
<dbReference type="InterPro" id="IPR024479">
    <property type="entry name" value="DUF3866"/>
</dbReference>
<proteinExistence type="predicted"/>
<dbReference type="Proteomes" id="UP000070456">
    <property type="component" value="Unassembled WGS sequence"/>
</dbReference>
<keyword evidence="2" id="KW-1185">Reference proteome</keyword>
<evidence type="ECO:0008006" key="3">
    <source>
        <dbReference type="Google" id="ProtNLM"/>
    </source>
</evidence>
<gene>
    <name evidence="1" type="ORF">AN619_08120</name>
</gene>
<sequence>MISVRYGKAVEIISQKETTMEVMVEIDNERYKAINYNRLTGFVEIGDTLLLNTTAVDLNLGTGGYHFVISNITKAERTFPPGGHIMKLRYTPFQLKVFAAEEQESKYHDIFNKFQSLDSMPVIVGTLHSMLPAIVEVLKFFHGDLKIAYVMTDAAALPLDFSNLVYQLKRDQKIAGTITIGHAFGGDIECINIYNGLIAAKEIINAHVAVVTMGPGIVGTGTKFGFTGIEQGNIIDAVNDLGGIPIAVPRISFADRRQRHYGISHHTLTVLDTICKTAALVGIPIFDEGKHAFILHQLEGTGIKKKHRLIFQACNDIEDILENSPIQLKTMGRNFEQEKEFFMAAGLSGKIAIDMLNDHQSSIAE</sequence>
<dbReference type="OrthoDB" id="3401376at2"/>